<keyword evidence="6 7" id="KW-0592">Phosphate transport</keyword>
<accession>A0A1R4GVC2</accession>
<comment type="similarity">
    <text evidence="2 7">Belongs to the PstS family.</text>
</comment>
<evidence type="ECO:0000259" key="10">
    <source>
        <dbReference type="Pfam" id="PF12849"/>
    </source>
</evidence>
<dbReference type="AlphaFoldDB" id="A0A1R4GVC2"/>
<evidence type="ECO:0000256" key="8">
    <source>
        <dbReference type="SAM" id="MobiDB-lite"/>
    </source>
</evidence>
<keyword evidence="5 7" id="KW-0813">Transport</keyword>
<protein>
    <recommendedName>
        <fullName evidence="4 7">Phosphate-binding protein PstS</fullName>
    </recommendedName>
</protein>
<evidence type="ECO:0000313" key="11">
    <source>
        <dbReference type="EMBL" id="SJM72260.1"/>
    </source>
</evidence>
<comment type="function">
    <text evidence="1 7">Part of the ABC transporter complex PstSACB involved in phosphate import.</text>
</comment>
<feature type="domain" description="PBP" evidence="10">
    <location>
        <begin position="45"/>
        <end position="341"/>
    </location>
</feature>
<dbReference type="PIRSF" id="PIRSF002756">
    <property type="entry name" value="PstS"/>
    <property type="match status" value="1"/>
</dbReference>
<feature type="compositionally biased region" description="Low complexity" evidence="8">
    <location>
        <begin position="27"/>
        <end position="44"/>
    </location>
</feature>
<feature type="region of interest" description="Disordered" evidence="8">
    <location>
        <begin position="24"/>
        <end position="44"/>
    </location>
</feature>
<feature type="chain" id="PRO_5012006296" description="Phosphate-binding protein PstS" evidence="9">
    <location>
        <begin position="19"/>
        <end position="383"/>
    </location>
</feature>
<sequence length="383" mass="40266">MRYSLLAVAVASALTLSACNKAEKNDTVTTEDTPAATTTGAAAGSTDQYKDIEGVEMNVSGAGASFPAPIYQKWSADYQGATKGQVNYNSIGSSGGVKQIKAKTVDFGASDTPLTPEELNEAGLIQFPTVIGGVVPVVNIEGIEPGKLVLSGEVLANIYLGKITNWNDPAIAALNEDLALPDAKITTVHRSDGSGTTFNFTYYLNEVSADWAGVGVDKSVEWPTDKTGTGVGGKGNEGVAGMVKQAPNSIGYVEYAYAKQNNMSHAAMVNAAGNVVQPSSDSFAASGNVDWSKAEGFYKVIANSDTAEAWPIAAATFILVHKNPENPEKVAGVLNFFNWAYNEGDQAALELDYVPFPDEAVALFKAEWNKIVGADGKPVYNPK</sequence>
<comment type="subunit">
    <text evidence="3 7">The complex is composed of two ATP-binding proteins (PstB), two transmembrane proteins (PstC and PstA) and a solute-binding protein (PstS).</text>
</comment>
<dbReference type="Proteomes" id="UP000188357">
    <property type="component" value="Unassembled WGS sequence"/>
</dbReference>
<evidence type="ECO:0000256" key="3">
    <source>
        <dbReference type="ARBA" id="ARBA00011529"/>
    </source>
</evidence>
<reference evidence="11 12" key="1">
    <citation type="submission" date="2017-02" db="EMBL/GenBank/DDBJ databases">
        <authorList>
            <person name="Peterson S.W."/>
        </authorList>
    </citation>
    <scope>NUCLEOTIDE SEQUENCE [LARGE SCALE GENOMIC DNA]</scope>
    <source>
        <strain evidence="11">Psychrobacter_piechaudii</strain>
    </source>
</reference>
<dbReference type="NCBIfam" id="NF008171">
    <property type="entry name" value="PRK10918.1"/>
    <property type="match status" value="1"/>
</dbReference>
<dbReference type="NCBIfam" id="TIGR00975">
    <property type="entry name" value="3a0107s03"/>
    <property type="match status" value="1"/>
</dbReference>
<dbReference type="STRING" id="1945521.A1232T_01644"/>
<evidence type="ECO:0000256" key="5">
    <source>
        <dbReference type="ARBA" id="ARBA00022448"/>
    </source>
</evidence>
<dbReference type="InterPro" id="IPR005673">
    <property type="entry name" value="ABC_phos-bd_PstS"/>
</dbReference>
<dbReference type="GO" id="GO:0043190">
    <property type="term" value="C:ATP-binding cassette (ABC) transporter complex"/>
    <property type="evidence" value="ECO:0007669"/>
    <property type="project" value="InterPro"/>
</dbReference>
<dbReference type="InterPro" id="IPR050962">
    <property type="entry name" value="Phosphate-bind_PstS"/>
</dbReference>
<evidence type="ECO:0000256" key="9">
    <source>
        <dbReference type="SAM" id="SignalP"/>
    </source>
</evidence>
<proteinExistence type="inferred from homology"/>
<dbReference type="Gene3D" id="3.40.190.10">
    <property type="entry name" value="Periplasmic binding protein-like II"/>
    <property type="match status" value="2"/>
</dbReference>
<feature type="signal peptide" evidence="9">
    <location>
        <begin position="1"/>
        <end position="18"/>
    </location>
</feature>
<dbReference type="CDD" id="cd13565">
    <property type="entry name" value="PBP2_PstS"/>
    <property type="match status" value="1"/>
</dbReference>
<dbReference type="RefSeq" id="WP_077451367.1">
    <property type="nucleotide sequence ID" value="NZ_FUGE01000158.1"/>
</dbReference>
<dbReference type="PANTHER" id="PTHR42996">
    <property type="entry name" value="PHOSPHATE-BINDING PROTEIN PSTS"/>
    <property type="match status" value="1"/>
</dbReference>
<gene>
    <name evidence="11" type="primary">pstS</name>
    <name evidence="11" type="ORF">A1232T_01644</name>
</gene>
<dbReference type="Pfam" id="PF12849">
    <property type="entry name" value="PBP_like_2"/>
    <property type="match status" value="1"/>
</dbReference>
<dbReference type="SUPFAM" id="SSF53850">
    <property type="entry name" value="Periplasmic binding protein-like II"/>
    <property type="match status" value="1"/>
</dbReference>
<evidence type="ECO:0000256" key="4">
    <source>
        <dbReference type="ARBA" id="ARBA00021889"/>
    </source>
</evidence>
<dbReference type="GO" id="GO:0035435">
    <property type="term" value="P:phosphate ion transmembrane transport"/>
    <property type="evidence" value="ECO:0007669"/>
    <property type="project" value="InterPro"/>
</dbReference>
<dbReference type="GO" id="GO:0042301">
    <property type="term" value="F:phosphate ion binding"/>
    <property type="evidence" value="ECO:0007669"/>
    <property type="project" value="InterPro"/>
</dbReference>
<name>A0A1R4GVC2_9GAMM</name>
<dbReference type="EMBL" id="FUGE01000158">
    <property type="protein sequence ID" value="SJM72260.1"/>
    <property type="molecule type" value="Genomic_DNA"/>
</dbReference>
<dbReference type="PROSITE" id="PS51257">
    <property type="entry name" value="PROKAR_LIPOPROTEIN"/>
    <property type="match status" value="1"/>
</dbReference>
<evidence type="ECO:0000256" key="6">
    <source>
        <dbReference type="ARBA" id="ARBA00022592"/>
    </source>
</evidence>
<evidence type="ECO:0000256" key="1">
    <source>
        <dbReference type="ARBA" id="ARBA00002841"/>
    </source>
</evidence>
<dbReference type="OrthoDB" id="9801510at2"/>
<dbReference type="InterPro" id="IPR024370">
    <property type="entry name" value="PBP_domain"/>
</dbReference>
<dbReference type="PANTHER" id="PTHR42996:SF1">
    <property type="entry name" value="PHOSPHATE-BINDING PROTEIN PSTS"/>
    <property type="match status" value="1"/>
</dbReference>
<evidence type="ECO:0000313" key="12">
    <source>
        <dbReference type="Proteomes" id="UP000188357"/>
    </source>
</evidence>
<evidence type="ECO:0000256" key="2">
    <source>
        <dbReference type="ARBA" id="ARBA00008725"/>
    </source>
</evidence>
<keyword evidence="9" id="KW-0732">Signal</keyword>
<organism evidence="11 12">
    <name type="scientific">Psychrobacter piechaudii</name>
    <dbReference type="NCBI Taxonomy" id="1945521"/>
    <lineage>
        <taxon>Bacteria</taxon>
        <taxon>Pseudomonadati</taxon>
        <taxon>Pseudomonadota</taxon>
        <taxon>Gammaproteobacteria</taxon>
        <taxon>Moraxellales</taxon>
        <taxon>Moraxellaceae</taxon>
        <taxon>Psychrobacter</taxon>
    </lineage>
</organism>
<keyword evidence="12" id="KW-1185">Reference proteome</keyword>
<evidence type="ECO:0000256" key="7">
    <source>
        <dbReference type="PIRNR" id="PIRNR002756"/>
    </source>
</evidence>